<reference evidence="2" key="2">
    <citation type="submission" date="2022-01" db="EMBL/GenBank/DDBJ databases">
        <authorList>
            <person name="Yamashiro T."/>
            <person name="Shiraishi A."/>
            <person name="Satake H."/>
            <person name="Nakayama K."/>
        </authorList>
    </citation>
    <scope>NUCLEOTIDE SEQUENCE</scope>
</reference>
<name>A0ABQ4XYE3_9ASTR</name>
<keyword evidence="3" id="KW-1185">Reference proteome</keyword>
<accession>A0ABQ4XYE3</accession>
<keyword evidence="1" id="KW-0175">Coiled coil</keyword>
<protein>
    <submittedName>
        <fullName evidence="2">Uncharacterized protein</fullName>
    </submittedName>
</protein>
<evidence type="ECO:0000313" key="3">
    <source>
        <dbReference type="Proteomes" id="UP001151760"/>
    </source>
</evidence>
<dbReference type="Proteomes" id="UP001151760">
    <property type="component" value="Unassembled WGS sequence"/>
</dbReference>
<proteinExistence type="predicted"/>
<sequence>MDTTVGRVVSLLPVAPDRTEGELEASVDKIFNEGGSGNQTEQGDTAVGGQGTDIQLVSEDVDNVVEDVIPLYPMGQKKRKTVVVDAGEPSHPAKKLRENHGMPSGSFVARKSMSAVQRLLAEAVLNAEFRGEPIPTLPFVTSFVSATPEHGGGDHTEFVAEIRTIGPPQRFVISSDSSHHSGANVVEAEVDSLIRSAAPFMTTVTTVTAIIDAAMIPKEAPVKPSLFAAGSSSAGRTDPTPGGFSDLTDSDFLIGGVRTVIDPDSDLQKVYIPQWSVTNGSRFNDGHIFRKMVDEFAPPNFFASIRGMEHDKLFTEFNVGATRQISLSVEVRMRAEYNIREKRRLKSVVDEKMELLKVREGEIENLKAQLLLKEAEVAEAIRLRTEASNFEAIEKSLQDEVKTLKERNTTLEKEKNELDVKVADLAASTKVREQEVADLDC</sequence>
<evidence type="ECO:0000256" key="1">
    <source>
        <dbReference type="SAM" id="Coils"/>
    </source>
</evidence>
<feature type="coiled-coil region" evidence="1">
    <location>
        <begin position="349"/>
        <end position="421"/>
    </location>
</feature>
<dbReference type="EMBL" id="BQNB010009907">
    <property type="protein sequence ID" value="GJS70070.1"/>
    <property type="molecule type" value="Genomic_DNA"/>
</dbReference>
<organism evidence="2 3">
    <name type="scientific">Tanacetum coccineum</name>
    <dbReference type="NCBI Taxonomy" id="301880"/>
    <lineage>
        <taxon>Eukaryota</taxon>
        <taxon>Viridiplantae</taxon>
        <taxon>Streptophyta</taxon>
        <taxon>Embryophyta</taxon>
        <taxon>Tracheophyta</taxon>
        <taxon>Spermatophyta</taxon>
        <taxon>Magnoliopsida</taxon>
        <taxon>eudicotyledons</taxon>
        <taxon>Gunneridae</taxon>
        <taxon>Pentapetalae</taxon>
        <taxon>asterids</taxon>
        <taxon>campanulids</taxon>
        <taxon>Asterales</taxon>
        <taxon>Asteraceae</taxon>
        <taxon>Asteroideae</taxon>
        <taxon>Anthemideae</taxon>
        <taxon>Anthemidinae</taxon>
        <taxon>Tanacetum</taxon>
    </lineage>
</organism>
<evidence type="ECO:0000313" key="2">
    <source>
        <dbReference type="EMBL" id="GJS70070.1"/>
    </source>
</evidence>
<comment type="caution">
    <text evidence="2">The sequence shown here is derived from an EMBL/GenBank/DDBJ whole genome shotgun (WGS) entry which is preliminary data.</text>
</comment>
<gene>
    <name evidence="2" type="ORF">Tco_0702911</name>
</gene>
<reference evidence="2" key="1">
    <citation type="journal article" date="2022" name="Int. J. Mol. Sci.">
        <title>Draft Genome of Tanacetum Coccineum: Genomic Comparison of Closely Related Tanacetum-Family Plants.</title>
        <authorList>
            <person name="Yamashiro T."/>
            <person name="Shiraishi A."/>
            <person name="Nakayama K."/>
            <person name="Satake H."/>
        </authorList>
    </citation>
    <scope>NUCLEOTIDE SEQUENCE</scope>
</reference>